<evidence type="ECO:0000313" key="3">
    <source>
        <dbReference type="EMBL" id="JAB70183.1"/>
    </source>
</evidence>
<evidence type="ECO:0000256" key="2">
    <source>
        <dbReference type="SAM" id="SignalP"/>
    </source>
</evidence>
<reference evidence="3" key="1">
    <citation type="journal article" date="2015" name="Sci. Rep.">
        <title>Tissue- and time-dependent transcription in Ixodes ricinus salivary glands and midguts when blood feeding on the vertebrate host.</title>
        <authorList>
            <person name="Kotsyfakis M."/>
            <person name="Schwarz A."/>
            <person name="Erhart J."/>
            <person name="Ribeiro J.M."/>
        </authorList>
    </citation>
    <scope>NUCLEOTIDE SEQUENCE</scope>
    <source>
        <tissue evidence="3">Salivary gland and midgut</tissue>
    </source>
</reference>
<evidence type="ECO:0000256" key="1">
    <source>
        <dbReference type="SAM" id="MobiDB-lite"/>
    </source>
</evidence>
<dbReference type="Gene3D" id="2.40.128.20">
    <property type="match status" value="1"/>
</dbReference>
<name>V5HAQ6_IXORI</name>
<sequence length="104" mass="11924">MAVRLSTLLCFMAAAIIQLPEAQSRTTTPTRYDAERELRDQFNQKYYLMQRSQFTDTKMGNNAKCVSVMKFTPGPGETSYNCPNLNQAKSRREIPTNKHSRVKT</sequence>
<keyword evidence="2" id="KW-0732">Signal</keyword>
<feature type="compositionally biased region" description="Polar residues" evidence="1">
    <location>
        <begin position="78"/>
        <end position="88"/>
    </location>
</feature>
<dbReference type="Pfam" id="PF02098">
    <property type="entry name" value="His_binding"/>
    <property type="match status" value="1"/>
</dbReference>
<dbReference type="InterPro" id="IPR012674">
    <property type="entry name" value="Calycin"/>
</dbReference>
<dbReference type="SUPFAM" id="SSF50814">
    <property type="entry name" value="Lipocalins"/>
    <property type="match status" value="1"/>
</dbReference>
<dbReference type="AlphaFoldDB" id="V5HAQ6"/>
<feature type="chain" id="PRO_5004735495" evidence="2">
    <location>
        <begin position="25"/>
        <end position="104"/>
    </location>
</feature>
<accession>V5HAQ6</accession>
<dbReference type="EMBL" id="GANP01014285">
    <property type="protein sequence ID" value="JAB70183.1"/>
    <property type="molecule type" value="mRNA"/>
</dbReference>
<organism evidence="3">
    <name type="scientific">Ixodes ricinus</name>
    <name type="common">Common tick</name>
    <name type="synonym">Acarus ricinus</name>
    <dbReference type="NCBI Taxonomy" id="34613"/>
    <lineage>
        <taxon>Eukaryota</taxon>
        <taxon>Metazoa</taxon>
        <taxon>Ecdysozoa</taxon>
        <taxon>Arthropoda</taxon>
        <taxon>Chelicerata</taxon>
        <taxon>Arachnida</taxon>
        <taxon>Acari</taxon>
        <taxon>Parasitiformes</taxon>
        <taxon>Ixodida</taxon>
        <taxon>Ixodoidea</taxon>
        <taxon>Ixodidae</taxon>
        <taxon>Ixodinae</taxon>
        <taxon>Ixodes</taxon>
    </lineage>
</organism>
<proteinExistence type="evidence at transcript level"/>
<dbReference type="GO" id="GO:0030682">
    <property type="term" value="P:symbiont-mediated perturbation of host defenses"/>
    <property type="evidence" value="ECO:0007669"/>
    <property type="project" value="InterPro"/>
</dbReference>
<dbReference type="InterPro" id="IPR002970">
    <property type="entry name" value="Tick_his-bd"/>
</dbReference>
<feature type="signal peptide" evidence="2">
    <location>
        <begin position="1"/>
        <end position="24"/>
    </location>
</feature>
<dbReference type="GO" id="GO:0043176">
    <property type="term" value="F:amine binding"/>
    <property type="evidence" value="ECO:0007669"/>
    <property type="project" value="InterPro"/>
</dbReference>
<feature type="region of interest" description="Disordered" evidence="1">
    <location>
        <begin position="74"/>
        <end position="104"/>
    </location>
</feature>
<protein>
    <submittedName>
        <fullName evidence="3">Putative secreted protein</fullName>
    </submittedName>
</protein>